<keyword evidence="8" id="KW-1185">Reference proteome</keyword>
<sequence>MNQQNGRKNHPYPLTVSLNPENQETPVHFVEDWITPVELMYKRNHFPYPSAADIPATLHLNGLVDHPLTLDYEDLLSWPSKTLVVPLECAGNRRTSYSPRVYGVQWQKGAISQGRWKGVPLASLLKRAGLKTTATEIVFSAIDQSPDGTSYARSLPVEKALHSDTIIAYELNGKPLPFKHGYPFRLIVPGWYAMASVKWLSKITAIDHPFQGFFQTEDYVYYPHDDTDEGKTPVTTMKVNSIIQQPQDYDVVKKGINKIKGFAWTGEGRIVKVEISTDNGRSWHPATLHSEPQHPYAWTFWEFLWEAKCEGEFTIMSRATDSEGRTQPMEPVWNRKGYGYNGIFKVRVKVE</sequence>
<feature type="domain" description="Moybdenum cofactor oxidoreductase dimerisation" evidence="6">
    <location>
        <begin position="234"/>
        <end position="350"/>
    </location>
</feature>
<dbReference type="GO" id="GO:0043546">
    <property type="term" value="F:molybdopterin cofactor binding"/>
    <property type="evidence" value="ECO:0007669"/>
    <property type="project" value="TreeGrafter"/>
</dbReference>
<reference evidence="7 8" key="1">
    <citation type="submission" date="2020-07" db="EMBL/GenBank/DDBJ databases">
        <authorList>
            <person name="Feng H."/>
        </authorList>
    </citation>
    <scope>NUCLEOTIDE SEQUENCE [LARGE SCALE GENOMIC DNA]</scope>
    <source>
        <strain evidence="8">s-11</strain>
    </source>
</reference>
<proteinExistence type="predicted"/>
<dbReference type="InterPro" id="IPR005066">
    <property type="entry name" value="MoCF_OxRdtse_dimer"/>
</dbReference>
<keyword evidence="2" id="KW-0500">Molybdenum</keyword>
<evidence type="ECO:0000256" key="2">
    <source>
        <dbReference type="ARBA" id="ARBA00022505"/>
    </source>
</evidence>
<dbReference type="GO" id="GO:0030151">
    <property type="term" value="F:molybdenum ion binding"/>
    <property type="evidence" value="ECO:0007669"/>
    <property type="project" value="InterPro"/>
</dbReference>
<evidence type="ECO:0000256" key="4">
    <source>
        <dbReference type="ARBA" id="ARBA00023002"/>
    </source>
</evidence>
<organism evidence="7 8">
    <name type="scientific">Thermoactinomyces daqus</name>
    <dbReference type="NCBI Taxonomy" id="1329516"/>
    <lineage>
        <taxon>Bacteria</taxon>
        <taxon>Bacillati</taxon>
        <taxon>Bacillota</taxon>
        <taxon>Bacilli</taxon>
        <taxon>Bacillales</taxon>
        <taxon>Thermoactinomycetaceae</taxon>
        <taxon>Thermoactinomyces</taxon>
    </lineage>
</organism>
<dbReference type="CDD" id="cd02110">
    <property type="entry name" value="SO_family_Moco_dimer"/>
    <property type="match status" value="1"/>
</dbReference>
<dbReference type="GO" id="GO:0006790">
    <property type="term" value="P:sulfur compound metabolic process"/>
    <property type="evidence" value="ECO:0007669"/>
    <property type="project" value="TreeGrafter"/>
</dbReference>
<comment type="caution">
    <text evidence="7">The sequence shown here is derived from an EMBL/GenBank/DDBJ whole genome shotgun (WGS) entry which is preliminary data.</text>
</comment>
<dbReference type="InterPro" id="IPR014756">
    <property type="entry name" value="Ig_E-set"/>
</dbReference>
<dbReference type="PANTHER" id="PTHR19372">
    <property type="entry name" value="SULFITE REDUCTASE"/>
    <property type="match status" value="1"/>
</dbReference>
<dbReference type="Proteomes" id="UP000530514">
    <property type="component" value="Unassembled WGS sequence"/>
</dbReference>
<protein>
    <submittedName>
        <fullName evidence="7">Sulfite oxidase</fullName>
    </submittedName>
</protein>
<evidence type="ECO:0000313" key="7">
    <source>
        <dbReference type="EMBL" id="MBA4541508.1"/>
    </source>
</evidence>
<dbReference type="PRINTS" id="PR00407">
    <property type="entry name" value="EUMOPTERIN"/>
</dbReference>
<comment type="cofactor">
    <cofactor evidence="1">
        <name>Mo-molybdopterin</name>
        <dbReference type="ChEBI" id="CHEBI:71302"/>
    </cofactor>
</comment>
<evidence type="ECO:0000313" key="8">
    <source>
        <dbReference type="Proteomes" id="UP000530514"/>
    </source>
</evidence>
<dbReference type="Pfam" id="PF03404">
    <property type="entry name" value="Mo-co_dimer"/>
    <property type="match status" value="1"/>
</dbReference>
<evidence type="ECO:0000259" key="5">
    <source>
        <dbReference type="Pfam" id="PF00174"/>
    </source>
</evidence>
<dbReference type="SUPFAM" id="SSF56524">
    <property type="entry name" value="Oxidoreductase molybdopterin-binding domain"/>
    <property type="match status" value="1"/>
</dbReference>
<dbReference type="InterPro" id="IPR036374">
    <property type="entry name" value="OxRdtase_Mopterin-bd_sf"/>
</dbReference>
<dbReference type="OrthoDB" id="9778777at2"/>
<evidence type="ECO:0000256" key="1">
    <source>
        <dbReference type="ARBA" id="ARBA00001924"/>
    </source>
</evidence>
<dbReference type="PANTHER" id="PTHR19372:SF7">
    <property type="entry name" value="SULFITE OXIDASE, MITOCHONDRIAL"/>
    <property type="match status" value="1"/>
</dbReference>
<evidence type="ECO:0000256" key="3">
    <source>
        <dbReference type="ARBA" id="ARBA00022723"/>
    </source>
</evidence>
<dbReference type="GO" id="GO:0008482">
    <property type="term" value="F:sulfite oxidase activity"/>
    <property type="evidence" value="ECO:0007669"/>
    <property type="project" value="TreeGrafter"/>
</dbReference>
<dbReference type="Gene3D" id="3.90.420.10">
    <property type="entry name" value="Oxidoreductase, molybdopterin-binding domain"/>
    <property type="match status" value="1"/>
</dbReference>
<dbReference type="RefSeq" id="WP_033099315.1">
    <property type="nucleotide sequence ID" value="NZ_JACEIP010000001.1"/>
</dbReference>
<name>A0A7W1X7J6_9BACL</name>
<dbReference type="Gene3D" id="2.60.40.650">
    <property type="match status" value="1"/>
</dbReference>
<dbReference type="InterPro" id="IPR000572">
    <property type="entry name" value="OxRdtase_Mopterin-bd_dom"/>
</dbReference>
<accession>A0A7W1X7J6</accession>
<dbReference type="SUPFAM" id="SSF81296">
    <property type="entry name" value="E set domains"/>
    <property type="match status" value="1"/>
</dbReference>
<dbReference type="Pfam" id="PF00174">
    <property type="entry name" value="Oxidored_molyb"/>
    <property type="match status" value="1"/>
</dbReference>
<keyword evidence="4" id="KW-0560">Oxidoreductase</keyword>
<keyword evidence="3" id="KW-0479">Metal-binding</keyword>
<evidence type="ECO:0000259" key="6">
    <source>
        <dbReference type="Pfam" id="PF03404"/>
    </source>
</evidence>
<dbReference type="InterPro" id="IPR008335">
    <property type="entry name" value="Mopterin_OxRdtase_euk"/>
</dbReference>
<feature type="domain" description="Oxidoreductase molybdopterin-binding" evidence="5">
    <location>
        <begin position="57"/>
        <end position="213"/>
    </location>
</feature>
<dbReference type="AlphaFoldDB" id="A0A7W1X7J6"/>
<dbReference type="GO" id="GO:0020037">
    <property type="term" value="F:heme binding"/>
    <property type="evidence" value="ECO:0007669"/>
    <property type="project" value="TreeGrafter"/>
</dbReference>
<gene>
    <name evidence="7" type="ORF">H1164_01115</name>
</gene>
<dbReference type="EMBL" id="JACEIP010000001">
    <property type="protein sequence ID" value="MBA4541508.1"/>
    <property type="molecule type" value="Genomic_DNA"/>
</dbReference>